<dbReference type="GO" id="GO:0016787">
    <property type="term" value="F:hydrolase activity"/>
    <property type="evidence" value="ECO:0007669"/>
    <property type="project" value="UniProtKB-KW"/>
</dbReference>
<evidence type="ECO:0000256" key="3">
    <source>
        <dbReference type="ARBA" id="ARBA00022801"/>
    </source>
</evidence>
<keyword evidence="5" id="KW-0175">Coiled coil</keyword>
<dbReference type="InterPro" id="IPR051794">
    <property type="entry name" value="PG_Endopeptidase_C40"/>
</dbReference>
<dbReference type="SUPFAM" id="SSF54001">
    <property type="entry name" value="Cysteine proteinases"/>
    <property type="match status" value="1"/>
</dbReference>
<dbReference type="InterPro" id="IPR038765">
    <property type="entry name" value="Papain-like_cys_pep_sf"/>
</dbReference>
<keyword evidence="4" id="KW-0788">Thiol protease</keyword>
<evidence type="ECO:0000259" key="7">
    <source>
        <dbReference type="PROSITE" id="PS51935"/>
    </source>
</evidence>
<name>A0ABY7UHR9_9CORY</name>
<evidence type="ECO:0000256" key="1">
    <source>
        <dbReference type="ARBA" id="ARBA00007074"/>
    </source>
</evidence>
<dbReference type="Gene3D" id="3.90.1720.10">
    <property type="entry name" value="endopeptidase domain like (from Nostoc punctiforme)"/>
    <property type="match status" value="1"/>
</dbReference>
<evidence type="ECO:0000313" key="9">
    <source>
        <dbReference type="Proteomes" id="UP001218071"/>
    </source>
</evidence>
<evidence type="ECO:0000256" key="6">
    <source>
        <dbReference type="SAM" id="MobiDB-lite"/>
    </source>
</evidence>
<reference evidence="8 9" key="1">
    <citation type="submission" date="2020-10" db="EMBL/GenBank/DDBJ databases">
        <title>Complete genome sequence of Corynebacterium jeddahense DSM 45997, type strain of Corynebacterium jeddahense.</title>
        <authorList>
            <person name="Busche T."/>
            <person name="Kalinowski J."/>
            <person name="Ruckert C."/>
        </authorList>
    </citation>
    <scope>NUCLEOTIDE SEQUENCE [LARGE SCALE GENOMIC DNA]</scope>
    <source>
        <strain evidence="8 9">DSM 45997</strain>
    </source>
</reference>
<evidence type="ECO:0000313" key="8">
    <source>
        <dbReference type="EMBL" id="WCZ38151.1"/>
    </source>
</evidence>
<gene>
    <name evidence="8" type="ORF">CJEDD_02650</name>
</gene>
<evidence type="ECO:0000256" key="4">
    <source>
        <dbReference type="ARBA" id="ARBA00022807"/>
    </source>
</evidence>
<organism evidence="8 9">
    <name type="scientific">Corynebacterium jeddahense</name>
    <dbReference type="NCBI Taxonomy" id="1414719"/>
    <lineage>
        <taxon>Bacteria</taxon>
        <taxon>Bacillati</taxon>
        <taxon>Actinomycetota</taxon>
        <taxon>Actinomycetes</taxon>
        <taxon>Mycobacteriales</taxon>
        <taxon>Corynebacteriaceae</taxon>
        <taxon>Corynebacterium</taxon>
    </lineage>
</organism>
<dbReference type="Pfam" id="PF00877">
    <property type="entry name" value="NLPC_P60"/>
    <property type="match status" value="1"/>
</dbReference>
<feature type="region of interest" description="Disordered" evidence="6">
    <location>
        <begin position="229"/>
        <end position="258"/>
    </location>
</feature>
<dbReference type="PANTHER" id="PTHR47359:SF3">
    <property type="entry name" value="NLP_P60 DOMAIN-CONTAINING PROTEIN-RELATED"/>
    <property type="match status" value="1"/>
</dbReference>
<dbReference type="Proteomes" id="UP001218071">
    <property type="component" value="Chromosome"/>
</dbReference>
<feature type="compositionally biased region" description="Pro residues" evidence="6">
    <location>
        <begin position="229"/>
        <end position="254"/>
    </location>
</feature>
<comment type="similarity">
    <text evidence="1">Belongs to the peptidase C40 family.</text>
</comment>
<dbReference type="EC" id="3.4.-.-" evidence="8"/>
<dbReference type="PROSITE" id="PS51935">
    <property type="entry name" value="NLPC_P60"/>
    <property type="match status" value="1"/>
</dbReference>
<protein>
    <submittedName>
        <fullName evidence="8">Endopeptidase</fullName>
        <ecNumber evidence="8">3.4.-.-</ecNumber>
    </submittedName>
</protein>
<sequence length="371" mass="37857">MTAVAPPTPLDMMSSLFGPPSVTSNRHVNFFLDAHSAVAKILTMRPSDPPTLPHFRMPDFEDFGPLAEVFHASGLTREMFAQHLAGFRADISDALVRGAACTGTAAFELTSIAIGLARDVAAAPALAATPVGPAGAALYATTLVTMALNNALSVLQQLEQEMRQLADELNEKTAAAAARVIPGPGPRGAQAQAELQRLAALVAPPSAPPAAPTPPAVAPAAAVVAPPPPAPTPAAAPPPEPTPAPVPAQAPAPAPAGSSVGAAAVEAARSQIGTPYVWGGSAPGGFDCSGLTSWAYRQAGLEIPRVAADQAVGRQVSYDELQPGDLVLWTGHAAIYAGDGMMIEAGDPVQMNPVRTENTGMTFCGFWRPTG</sequence>
<feature type="coiled-coil region" evidence="5">
    <location>
        <begin position="148"/>
        <end position="175"/>
    </location>
</feature>
<dbReference type="InterPro" id="IPR000064">
    <property type="entry name" value="NLP_P60_dom"/>
</dbReference>
<keyword evidence="3 8" id="KW-0378">Hydrolase</keyword>
<dbReference type="EMBL" id="CP063194">
    <property type="protein sequence ID" value="WCZ38151.1"/>
    <property type="molecule type" value="Genomic_DNA"/>
</dbReference>
<feature type="domain" description="NlpC/P60" evidence="7">
    <location>
        <begin position="258"/>
        <end position="371"/>
    </location>
</feature>
<proteinExistence type="inferred from homology"/>
<evidence type="ECO:0000256" key="5">
    <source>
        <dbReference type="SAM" id="Coils"/>
    </source>
</evidence>
<keyword evidence="9" id="KW-1185">Reference proteome</keyword>
<dbReference type="PANTHER" id="PTHR47359">
    <property type="entry name" value="PEPTIDOGLYCAN DL-ENDOPEPTIDASE CWLO"/>
    <property type="match status" value="1"/>
</dbReference>
<accession>A0ABY7UHR9</accession>
<keyword evidence="2" id="KW-0645">Protease</keyword>
<evidence type="ECO:0000256" key="2">
    <source>
        <dbReference type="ARBA" id="ARBA00022670"/>
    </source>
</evidence>